<dbReference type="PANTHER" id="PTHR47467:SF1">
    <property type="entry name" value="WD40 REPEAT-CONTAINING PROTEIN"/>
    <property type="match status" value="1"/>
</dbReference>
<evidence type="ECO:0000313" key="2">
    <source>
        <dbReference type="Proteomes" id="UP000015105"/>
    </source>
</evidence>
<reference evidence="2" key="1">
    <citation type="journal article" date="2014" name="Science">
        <title>Ancient hybridizations among the ancestral genomes of bread wheat.</title>
        <authorList>
            <consortium name="International Wheat Genome Sequencing Consortium,"/>
            <person name="Marcussen T."/>
            <person name="Sandve S.R."/>
            <person name="Heier L."/>
            <person name="Spannagl M."/>
            <person name="Pfeifer M."/>
            <person name="Jakobsen K.S."/>
            <person name="Wulff B.B."/>
            <person name="Steuernagel B."/>
            <person name="Mayer K.F."/>
            <person name="Olsen O.A."/>
        </authorList>
    </citation>
    <scope>NUCLEOTIDE SEQUENCE [LARGE SCALE GENOMIC DNA]</scope>
    <source>
        <strain evidence="2">cv. AL8/78</strain>
    </source>
</reference>
<reference evidence="1" key="3">
    <citation type="journal article" date="2017" name="Nature">
        <title>Genome sequence of the progenitor of the wheat D genome Aegilops tauschii.</title>
        <authorList>
            <person name="Luo M.C."/>
            <person name="Gu Y.Q."/>
            <person name="Puiu D."/>
            <person name="Wang H."/>
            <person name="Twardziok S.O."/>
            <person name="Deal K.R."/>
            <person name="Huo N."/>
            <person name="Zhu T."/>
            <person name="Wang L."/>
            <person name="Wang Y."/>
            <person name="McGuire P.E."/>
            <person name="Liu S."/>
            <person name="Long H."/>
            <person name="Ramasamy R.K."/>
            <person name="Rodriguez J.C."/>
            <person name="Van S.L."/>
            <person name="Yuan L."/>
            <person name="Wang Z."/>
            <person name="Xia Z."/>
            <person name="Xiao L."/>
            <person name="Anderson O.D."/>
            <person name="Ouyang S."/>
            <person name="Liang Y."/>
            <person name="Zimin A.V."/>
            <person name="Pertea G."/>
            <person name="Qi P."/>
            <person name="Bennetzen J.L."/>
            <person name="Dai X."/>
            <person name="Dawson M.W."/>
            <person name="Muller H.G."/>
            <person name="Kugler K."/>
            <person name="Rivarola-Duarte L."/>
            <person name="Spannagl M."/>
            <person name="Mayer K.F.X."/>
            <person name="Lu F.H."/>
            <person name="Bevan M.W."/>
            <person name="Leroy P."/>
            <person name="Li P."/>
            <person name="You F.M."/>
            <person name="Sun Q."/>
            <person name="Liu Z."/>
            <person name="Lyons E."/>
            <person name="Wicker T."/>
            <person name="Salzberg S.L."/>
            <person name="Devos K.M."/>
            <person name="Dvorak J."/>
        </authorList>
    </citation>
    <scope>NUCLEOTIDE SEQUENCE [LARGE SCALE GENOMIC DNA]</scope>
    <source>
        <strain evidence="1">cv. AL8/78</strain>
    </source>
</reference>
<dbReference type="PANTHER" id="PTHR47467">
    <property type="entry name" value="OS01G0867200 PROTEIN"/>
    <property type="match status" value="1"/>
</dbReference>
<proteinExistence type="predicted"/>
<keyword evidence="2" id="KW-1185">Reference proteome</keyword>
<evidence type="ECO:0000313" key="1">
    <source>
        <dbReference type="EnsemblPlants" id="AET3Gv20844500.9"/>
    </source>
</evidence>
<name>A0A453G0B5_AEGTS</name>
<sequence>ACGKRGAIERHARPPAMLSARSLRKASIPPSLLSDPSPGCLQPTRLAVHVNGDGGSCSAYFASGCRVYKLEVSPSLPSPGTVARNHTVQWCLCSIAIRSLISGLDRVN</sequence>
<accession>A0A453G0B5</accession>
<dbReference type="Gramene" id="AET3Gv20844500.9">
    <property type="protein sequence ID" value="AET3Gv20844500.9"/>
    <property type="gene ID" value="AET3Gv20844500"/>
</dbReference>
<dbReference type="EnsemblPlants" id="AET3Gv20844500.9">
    <property type="protein sequence ID" value="AET3Gv20844500.9"/>
    <property type="gene ID" value="AET3Gv20844500"/>
</dbReference>
<organism evidence="1 2">
    <name type="scientific">Aegilops tauschii subsp. strangulata</name>
    <name type="common">Goatgrass</name>
    <dbReference type="NCBI Taxonomy" id="200361"/>
    <lineage>
        <taxon>Eukaryota</taxon>
        <taxon>Viridiplantae</taxon>
        <taxon>Streptophyta</taxon>
        <taxon>Embryophyta</taxon>
        <taxon>Tracheophyta</taxon>
        <taxon>Spermatophyta</taxon>
        <taxon>Magnoliopsida</taxon>
        <taxon>Liliopsida</taxon>
        <taxon>Poales</taxon>
        <taxon>Poaceae</taxon>
        <taxon>BOP clade</taxon>
        <taxon>Pooideae</taxon>
        <taxon>Triticodae</taxon>
        <taxon>Triticeae</taxon>
        <taxon>Triticinae</taxon>
        <taxon>Aegilops</taxon>
    </lineage>
</organism>
<dbReference type="Proteomes" id="UP000015105">
    <property type="component" value="Chromosome 3D"/>
</dbReference>
<protein>
    <submittedName>
        <fullName evidence="1">Uncharacterized protein</fullName>
    </submittedName>
</protein>
<dbReference type="AlphaFoldDB" id="A0A453G0B5"/>
<reference evidence="1" key="5">
    <citation type="journal article" date="2021" name="G3 (Bethesda)">
        <title>Aegilops tauschii genome assembly Aet v5.0 features greater sequence contiguity and improved annotation.</title>
        <authorList>
            <person name="Wang L."/>
            <person name="Zhu T."/>
            <person name="Rodriguez J.C."/>
            <person name="Deal K.R."/>
            <person name="Dubcovsky J."/>
            <person name="McGuire P.E."/>
            <person name="Lux T."/>
            <person name="Spannagl M."/>
            <person name="Mayer K.F.X."/>
            <person name="Baldrich P."/>
            <person name="Meyers B.C."/>
            <person name="Huo N."/>
            <person name="Gu Y.Q."/>
            <person name="Zhou H."/>
            <person name="Devos K.M."/>
            <person name="Bennetzen J.L."/>
            <person name="Unver T."/>
            <person name="Budak H."/>
            <person name="Gulick P.J."/>
            <person name="Galiba G."/>
            <person name="Kalapos B."/>
            <person name="Nelson D.R."/>
            <person name="Li P."/>
            <person name="You F.M."/>
            <person name="Luo M.C."/>
            <person name="Dvorak J."/>
        </authorList>
    </citation>
    <scope>NUCLEOTIDE SEQUENCE [LARGE SCALE GENOMIC DNA]</scope>
    <source>
        <strain evidence="1">cv. AL8/78</strain>
    </source>
</reference>
<reference evidence="2" key="2">
    <citation type="journal article" date="2017" name="Nat. Plants">
        <title>The Aegilops tauschii genome reveals multiple impacts of transposons.</title>
        <authorList>
            <person name="Zhao G."/>
            <person name="Zou C."/>
            <person name="Li K."/>
            <person name="Wang K."/>
            <person name="Li T."/>
            <person name="Gao L."/>
            <person name="Zhang X."/>
            <person name="Wang H."/>
            <person name="Yang Z."/>
            <person name="Liu X."/>
            <person name="Jiang W."/>
            <person name="Mao L."/>
            <person name="Kong X."/>
            <person name="Jiao Y."/>
            <person name="Jia J."/>
        </authorList>
    </citation>
    <scope>NUCLEOTIDE SEQUENCE [LARGE SCALE GENOMIC DNA]</scope>
    <source>
        <strain evidence="2">cv. AL8/78</strain>
    </source>
</reference>
<reference evidence="1" key="4">
    <citation type="submission" date="2019-03" db="UniProtKB">
        <authorList>
            <consortium name="EnsemblPlants"/>
        </authorList>
    </citation>
    <scope>IDENTIFICATION</scope>
</reference>